<accession>A0A8J7YPA5</accession>
<sequence>MRSNHGNEDSQLPGIHSTYLLFGVIFGLALGLVDIYFPSQYHNALYYAAVYLMIAVISVSAALKAKDSSMPVLALGIASLSMGFWAIGWSLYYYFFRYGRWYLIFVSQRTIDIGLGVYVPTSVYFLSTFIQTAGGVLFIVVSHNNLYSRIAGALHARLHH</sequence>
<reference evidence="2" key="1">
    <citation type="submission" date="2021-05" db="EMBL/GenBank/DDBJ databases">
        <title>Genomic insights into ecological role and evolution of a novel Thermoplasmata order Candidatus Sysuiplasmatales.</title>
        <authorList>
            <person name="Yuan Y."/>
        </authorList>
    </citation>
    <scope>NUCLEOTIDE SEQUENCE</scope>
    <source>
        <strain evidence="2">TUT19-bin139</strain>
    </source>
</reference>
<organism evidence="2 3">
    <name type="scientific">Candidatus Sysuiplasma superficiale</name>
    <dbReference type="NCBI Taxonomy" id="2823368"/>
    <lineage>
        <taxon>Archaea</taxon>
        <taxon>Methanobacteriati</taxon>
        <taxon>Thermoplasmatota</taxon>
        <taxon>Thermoplasmata</taxon>
        <taxon>Candidatus Sysuiplasmatales</taxon>
        <taxon>Candidatus Sysuiplasmataceae</taxon>
        <taxon>Candidatus Sysuiplasma</taxon>
    </lineage>
</organism>
<gene>
    <name evidence="2" type="ORF">KIY12_04795</name>
</gene>
<proteinExistence type="predicted"/>
<feature type="transmembrane region" description="Helical" evidence="1">
    <location>
        <begin position="44"/>
        <end position="63"/>
    </location>
</feature>
<protein>
    <submittedName>
        <fullName evidence="2">Uncharacterized protein</fullName>
    </submittedName>
</protein>
<dbReference type="AlphaFoldDB" id="A0A8J7YPA5"/>
<keyword evidence="1" id="KW-1133">Transmembrane helix</keyword>
<dbReference type="EMBL" id="JAHEAC010000034">
    <property type="protein sequence ID" value="MBX8644025.1"/>
    <property type="molecule type" value="Genomic_DNA"/>
</dbReference>
<comment type="caution">
    <text evidence="2">The sequence shown here is derived from an EMBL/GenBank/DDBJ whole genome shotgun (WGS) entry which is preliminary data.</text>
</comment>
<feature type="transmembrane region" description="Helical" evidence="1">
    <location>
        <begin position="20"/>
        <end position="38"/>
    </location>
</feature>
<evidence type="ECO:0000256" key="1">
    <source>
        <dbReference type="SAM" id="Phobius"/>
    </source>
</evidence>
<feature type="transmembrane region" description="Helical" evidence="1">
    <location>
        <begin position="72"/>
        <end position="95"/>
    </location>
</feature>
<feature type="transmembrane region" description="Helical" evidence="1">
    <location>
        <begin position="115"/>
        <end position="141"/>
    </location>
</feature>
<evidence type="ECO:0000313" key="2">
    <source>
        <dbReference type="EMBL" id="MBX8644025.1"/>
    </source>
</evidence>
<keyword evidence="1" id="KW-0812">Transmembrane</keyword>
<dbReference type="Proteomes" id="UP000750197">
    <property type="component" value="Unassembled WGS sequence"/>
</dbReference>
<evidence type="ECO:0000313" key="3">
    <source>
        <dbReference type="Proteomes" id="UP000750197"/>
    </source>
</evidence>
<name>A0A8J7YPA5_9ARCH</name>
<keyword evidence="1" id="KW-0472">Membrane</keyword>